<evidence type="ECO:0000313" key="1">
    <source>
        <dbReference type="EMBL" id="MDR6781705.1"/>
    </source>
</evidence>
<dbReference type="Proteomes" id="UP001246858">
    <property type="component" value="Unassembled WGS sequence"/>
</dbReference>
<dbReference type="EMBL" id="JAVDTF010000001">
    <property type="protein sequence ID" value="MDR6781705.1"/>
    <property type="molecule type" value="Genomic_DNA"/>
</dbReference>
<accession>A0ACC6KQU4</accession>
<comment type="caution">
    <text evidence="1">The sequence shown here is derived from an EMBL/GenBank/DDBJ whole genome shotgun (WGS) entry which is preliminary data.</text>
</comment>
<evidence type="ECO:0000313" key="2">
    <source>
        <dbReference type="Proteomes" id="UP001246858"/>
    </source>
</evidence>
<organism evidence="1 2">
    <name type="scientific">Pedobacter africanus</name>
    <dbReference type="NCBI Taxonomy" id="151894"/>
    <lineage>
        <taxon>Bacteria</taxon>
        <taxon>Pseudomonadati</taxon>
        <taxon>Bacteroidota</taxon>
        <taxon>Sphingobacteriia</taxon>
        <taxon>Sphingobacteriales</taxon>
        <taxon>Sphingobacteriaceae</taxon>
        <taxon>Pedobacter</taxon>
    </lineage>
</organism>
<protein>
    <submittedName>
        <fullName evidence="1">Uncharacterized protein</fullName>
    </submittedName>
</protein>
<reference evidence="1" key="1">
    <citation type="submission" date="2023-07" db="EMBL/GenBank/DDBJ databases">
        <title>Sorghum-associated microbial communities from plants grown in Nebraska, USA.</title>
        <authorList>
            <person name="Schachtman D."/>
        </authorList>
    </citation>
    <scope>NUCLEOTIDE SEQUENCE</scope>
    <source>
        <strain evidence="1">2697</strain>
    </source>
</reference>
<name>A0ACC6KQU4_9SPHI</name>
<keyword evidence="2" id="KW-1185">Reference proteome</keyword>
<gene>
    <name evidence="1" type="ORF">J2X78_000257</name>
</gene>
<proteinExistence type="predicted"/>
<sequence length="98" mass="11483">MKKILLFFPCPYPYCKALVDEEKLPLERVFKRQCAGFYSGKGVCIFINARYRPMKEMDIWARYAVSVYRQTRTIGSGLDEIAGNKKAEVKLQLRHQFL</sequence>